<accession>A0A2T4Z698</accession>
<dbReference type="InterPro" id="IPR036249">
    <property type="entry name" value="Thioredoxin-like_sf"/>
</dbReference>
<dbReference type="PANTHER" id="PTHR42673">
    <property type="entry name" value="MALEYLACETOACETATE ISOMERASE"/>
    <property type="match status" value="1"/>
</dbReference>
<dbReference type="PROSITE" id="PS50404">
    <property type="entry name" value="GST_NTER"/>
    <property type="match status" value="1"/>
</dbReference>
<dbReference type="Pfam" id="PF13409">
    <property type="entry name" value="GST_N_2"/>
    <property type="match status" value="1"/>
</dbReference>
<comment type="caution">
    <text evidence="2">The sequence shown here is derived from an EMBL/GenBank/DDBJ whole genome shotgun (WGS) entry which is preliminary data.</text>
</comment>
<proteinExistence type="predicted"/>
<dbReference type="Pfam" id="PF13410">
    <property type="entry name" value="GST_C_2"/>
    <property type="match status" value="1"/>
</dbReference>
<dbReference type="AlphaFoldDB" id="A0A2T4Z698"/>
<dbReference type="GO" id="GO:0006749">
    <property type="term" value="P:glutathione metabolic process"/>
    <property type="evidence" value="ECO:0007669"/>
    <property type="project" value="TreeGrafter"/>
</dbReference>
<name>A0A2T4Z698_9HYPH</name>
<keyword evidence="2" id="KW-0808">Transferase</keyword>
<dbReference type="GO" id="GO:0016034">
    <property type="term" value="F:maleylacetoacetate isomerase activity"/>
    <property type="evidence" value="ECO:0007669"/>
    <property type="project" value="TreeGrafter"/>
</dbReference>
<dbReference type="GO" id="GO:0006559">
    <property type="term" value="P:L-phenylalanine catabolic process"/>
    <property type="evidence" value="ECO:0007669"/>
    <property type="project" value="TreeGrafter"/>
</dbReference>
<dbReference type="SFLD" id="SFLDS00019">
    <property type="entry name" value="Glutathione_Transferase_(cytos"/>
    <property type="match status" value="1"/>
</dbReference>
<dbReference type="InterPro" id="IPR040079">
    <property type="entry name" value="Glutathione_S-Trfase"/>
</dbReference>
<dbReference type="SUPFAM" id="SSF52833">
    <property type="entry name" value="Thioredoxin-like"/>
    <property type="match status" value="1"/>
</dbReference>
<evidence type="ECO:0000313" key="3">
    <source>
        <dbReference type="Proteomes" id="UP000241808"/>
    </source>
</evidence>
<dbReference type="Gene3D" id="1.20.1050.10">
    <property type="match status" value="1"/>
</dbReference>
<dbReference type="InterPro" id="IPR004045">
    <property type="entry name" value="Glutathione_S-Trfase_N"/>
</dbReference>
<dbReference type="OrthoDB" id="9799538at2"/>
<dbReference type="Gene3D" id="3.40.30.10">
    <property type="entry name" value="Glutaredoxin"/>
    <property type="match status" value="1"/>
</dbReference>
<dbReference type="EMBL" id="PZZL01000004">
    <property type="protein sequence ID" value="PTM57414.1"/>
    <property type="molecule type" value="Genomic_DNA"/>
</dbReference>
<dbReference type="PANTHER" id="PTHR42673:SF4">
    <property type="entry name" value="MALEYLACETOACETATE ISOMERASE"/>
    <property type="match status" value="1"/>
</dbReference>
<sequence length="216" mass="23890">MKLVIGNKAYSSWSFRPWILLKVLGIPFDEELIPLYREGSAEAIRKLSPGGKVPALIDGDIVVWESLSIIEYIADRFPDRGVWPADPAARAHSRSIASEMHSGFQALRNRCPMNVRRVPHPIVLGPEVEANVARIVAGWTEARARFGAGGPFLYGAFSGADAMYAPVVSRFHCYAVPVPPEARAYMDAIMALPAWKDWMEAGLIEPWRLADSDDVT</sequence>
<protein>
    <submittedName>
        <fullName evidence="2">Glutathione S-transferase</fullName>
    </submittedName>
</protein>
<dbReference type="CDD" id="cd03043">
    <property type="entry name" value="GST_N_1"/>
    <property type="match status" value="1"/>
</dbReference>
<dbReference type="CDD" id="cd03194">
    <property type="entry name" value="GST_C_3"/>
    <property type="match status" value="1"/>
</dbReference>
<dbReference type="Proteomes" id="UP000241808">
    <property type="component" value="Unassembled WGS sequence"/>
</dbReference>
<feature type="domain" description="GST N-terminal" evidence="1">
    <location>
        <begin position="1"/>
        <end position="81"/>
    </location>
</feature>
<gene>
    <name evidence="2" type="ORF">C8P69_104468</name>
</gene>
<evidence type="ECO:0000313" key="2">
    <source>
        <dbReference type="EMBL" id="PTM57414.1"/>
    </source>
</evidence>
<organism evidence="2 3">
    <name type="scientific">Phreatobacter oligotrophus</name>
    <dbReference type="NCBI Taxonomy" id="1122261"/>
    <lineage>
        <taxon>Bacteria</taxon>
        <taxon>Pseudomonadati</taxon>
        <taxon>Pseudomonadota</taxon>
        <taxon>Alphaproteobacteria</taxon>
        <taxon>Hyphomicrobiales</taxon>
        <taxon>Phreatobacteraceae</taxon>
        <taxon>Phreatobacter</taxon>
    </lineage>
</organism>
<dbReference type="GO" id="GO:0004364">
    <property type="term" value="F:glutathione transferase activity"/>
    <property type="evidence" value="ECO:0007669"/>
    <property type="project" value="TreeGrafter"/>
</dbReference>
<reference evidence="2 3" key="1">
    <citation type="submission" date="2018-04" db="EMBL/GenBank/DDBJ databases">
        <title>Genomic Encyclopedia of Archaeal and Bacterial Type Strains, Phase II (KMG-II): from individual species to whole genera.</title>
        <authorList>
            <person name="Goeker M."/>
        </authorList>
    </citation>
    <scope>NUCLEOTIDE SEQUENCE [LARGE SCALE GENOMIC DNA]</scope>
    <source>
        <strain evidence="2 3">DSM 25521</strain>
    </source>
</reference>
<dbReference type="InterPro" id="IPR036282">
    <property type="entry name" value="Glutathione-S-Trfase_C_sf"/>
</dbReference>
<evidence type="ECO:0000259" key="1">
    <source>
        <dbReference type="PROSITE" id="PS50404"/>
    </source>
</evidence>
<dbReference type="SUPFAM" id="SSF47616">
    <property type="entry name" value="GST C-terminal domain-like"/>
    <property type="match status" value="1"/>
</dbReference>
<keyword evidence="3" id="KW-1185">Reference proteome</keyword>
<dbReference type="RefSeq" id="WP_108177402.1">
    <property type="nucleotide sequence ID" value="NZ_PZZL01000004.1"/>
</dbReference>
<dbReference type="SFLD" id="SFLDG00358">
    <property type="entry name" value="Main_(cytGST)"/>
    <property type="match status" value="1"/>
</dbReference>